<sequence>MREREKLNAIRSGIVVIGFLAFGYLSLELGFKPFLLKAQQLQEQEHSQQQNHSASTSTPTPNPPLFLNPLFYSTMCNSNKLISSILGKLLLLNEVGLFLLPH</sequence>
<keyword evidence="2" id="KW-1185">Reference proteome</keyword>
<name>A0ACC0YG74_9ROSI</name>
<comment type="caution">
    <text evidence="1">The sequence shown here is derived from an EMBL/GenBank/DDBJ whole genome shotgun (WGS) entry which is preliminary data.</text>
</comment>
<dbReference type="Proteomes" id="UP001163603">
    <property type="component" value="Chromosome 7"/>
</dbReference>
<organism evidence="1 2">
    <name type="scientific">Pistacia integerrima</name>
    <dbReference type="NCBI Taxonomy" id="434235"/>
    <lineage>
        <taxon>Eukaryota</taxon>
        <taxon>Viridiplantae</taxon>
        <taxon>Streptophyta</taxon>
        <taxon>Embryophyta</taxon>
        <taxon>Tracheophyta</taxon>
        <taxon>Spermatophyta</taxon>
        <taxon>Magnoliopsida</taxon>
        <taxon>eudicotyledons</taxon>
        <taxon>Gunneridae</taxon>
        <taxon>Pentapetalae</taxon>
        <taxon>rosids</taxon>
        <taxon>malvids</taxon>
        <taxon>Sapindales</taxon>
        <taxon>Anacardiaceae</taxon>
        <taxon>Pistacia</taxon>
    </lineage>
</organism>
<accession>A0ACC0YG74</accession>
<reference evidence="2" key="1">
    <citation type="journal article" date="2023" name="G3 (Bethesda)">
        <title>Genome assembly and association tests identify interacting loci associated with vigor, precocity, and sex in interspecific pistachio rootstocks.</title>
        <authorList>
            <person name="Palmer W."/>
            <person name="Jacygrad E."/>
            <person name="Sagayaradj S."/>
            <person name="Cavanaugh K."/>
            <person name="Han R."/>
            <person name="Bertier L."/>
            <person name="Beede B."/>
            <person name="Kafkas S."/>
            <person name="Golino D."/>
            <person name="Preece J."/>
            <person name="Michelmore R."/>
        </authorList>
    </citation>
    <scope>NUCLEOTIDE SEQUENCE [LARGE SCALE GENOMIC DNA]</scope>
</reference>
<gene>
    <name evidence="1" type="ORF">Pint_24889</name>
</gene>
<dbReference type="EMBL" id="CM047742">
    <property type="protein sequence ID" value="KAJ0035403.1"/>
    <property type="molecule type" value="Genomic_DNA"/>
</dbReference>
<evidence type="ECO:0000313" key="2">
    <source>
        <dbReference type="Proteomes" id="UP001163603"/>
    </source>
</evidence>
<proteinExistence type="predicted"/>
<evidence type="ECO:0000313" key="1">
    <source>
        <dbReference type="EMBL" id="KAJ0035403.1"/>
    </source>
</evidence>
<protein>
    <submittedName>
        <fullName evidence="1">Uncharacterized protein</fullName>
    </submittedName>
</protein>